<organism evidence="2 3">
    <name type="scientific">Nonomuraea longispora</name>
    <dbReference type="NCBI Taxonomy" id="1848320"/>
    <lineage>
        <taxon>Bacteria</taxon>
        <taxon>Bacillati</taxon>
        <taxon>Actinomycetota</taxon>
        <taxon>Actinomycetes</taxon>
        <taxon>Streptosporangiales</taxon>
        <taxon>Streptosporangiaceae</taxon>
        <taxon>Nonomuraea</taxon>
    </lineage>
</organism>
<dbReference type="AlphaFoldDB" id="A0A4R4N2Y6"/>
<name>A0A4R4N2Y6_9ACTN</name>
<dbReference type="Proteomes" id="UP000295157">
    <property type="component" value="Unassembled WGS sequence"/>
</dbReference>
<proteinExistence type="predicted"/>
<dbReference type="OrthoDB" id="9813719at2"/>
<dbReference type="EMBL" id="SMJZ01000121">
    <property type="protein sequence ID" value="TDC03058.1"/>
    <property type="molecule type" value="Genomic_DNA"/>
</dbReference>
<reference evidence="2 3" key="1">
    <citation type="submission" date="2019-02" db="EMBL/GenBank/DDBJ databases">
        <title>Draft genome sequences of novel Actinobacteria.</title>
        <authorList>
            <person name="Sahin N."/>
            <person name="Ay H."/>
            <person name="Saygin H."/>
        </authorList>
    </citation>
    <scope>NUCLEOTIDE SEQUENCE [LARGE SCALE GENOMIC DNA]</scope>
    <source>
        <strain evidence="2 3">KC201</strain>
    </source>
</reference>
<sequence length="138" mass="14383">MLNALNFMMIGHHRHKTPGVLSPASIFIRDSVSGAVVHEGPDAGGAPGLVGELVTWLDEGDIEEPSCVRAAMATESASHAGATRTSPARGGGRDWTLPEERVDADGLNEAGHRLAGIKADVAGRATPPRDPCDERAGR</sequence>
<accession>A0A4R4N2Y6</accession>
<protein>
    <submittedName>
        <fullName evidence="2">Uncharacterized protein</fullName>
    </submittedName>
</protein>
<evidence type="ECO:0000313" key="2">
    <source>
        <dbReference type="EMBL" id="TDC03058.1"/>
    </source>
</evidence>
<gene>
    <name evidence="2" type="ORF">E1267_27485</name>
</gene>
<keyword evidence="3" id="KW-1185">Reference proteome</keyword>
<feature type="region of interest" description="Disordered" evidence="1">
    <location>
        <begin position="73"/>
        <end position="138"/>
    </location>
</feature>
<comment type="caution">
    <text evidence="2">The sequence shown here is derived from an EMBL/GenBank/DDBJ whole genome shotgun (WGS) entry which is preliminary data.</text>
</comment>
<evidence type="ECO:0000313" key="3">
    <source>
        <dbReference type="Proteomes" id="UP000295157"/>
    </source>
</evidence>
<evidence type="ECO:0000256" key="1">
    <source>
        <dbReference type="SAM" id="MobiDB-lite"/>
    </source>
</evidence>
<dbReference type="RefSeq" id="WP_132336432.1">
    <property type="nucleotide sequence ID" value="NZ_SMJZ01000121.1"/>
</dbReference>